<keyword evidence="2" id="KW-1185">Reference proteome</keyword>
<name>A0AAD6SGG5_9AGAR</name>
<dbReference type="Proteomes" id="UP001218188">
    <property type="component" value="Unassembled WGS sequence"/>
</dbReference>
<organism evidence="1 2">
    <name type="scientific">Mycena alexandri</name>
    <dbReference type="NCBI Taxonomy" id="1745969"/>
    <lineage>
        <taxon>Eukaryota</taxon>
        <taxon>Fungi</taxon>
        <taxon>Dikarya</taxon>
        <taxon>Basidiomycota</taxon>
        <taxon>Agaricomycotina</taxon>
        <taxon>Agaricomycetes</taxon>
        <taxon>Agaricomycetidae</taxon>
        <taxon>Agaricales</taxon>
        <taxon>Marasmiineae</taxon>
        <taxon>Mycenaceae</taxon>
        <taxon>Mycena</taxon>
    </lineage>
</organism>
<proteinExistence type="predicted"/>
<reference evidence="1" key="1">
    <citation type="submission" date="2023-03" db="EMBL/GenBank/DDBJ databases">
        <title>Massive genome expansion in bonnet fungi (Mycena s.s.) driven by repeated elements and novel gene families across ecological guilds.</title>
        <authorList>
            <consortium name="Lawrence Berkeley National Laboratory"/>
            <person name="Harder C.B."/>
            <person name="Miyauchi S."/>
            <person name="Viragh M."/>
            <person name="Kuo A."/>
            <person name="Thoen E."/>
            <person name="Andreopoulos B."/>
            <person name="Lu D."/>
            <person name="Skrede I."/>
            <person name="Drula E."/>
            <person name="Henrissat B."/>
            <person name="Morin E."/>
            <person name="Kohler A."/>
            <person name="Barry K."/>
            <person name="LaButti K."/>
            <person name="Morin E."/>
            <person name="Salamov A."/>
            <person name="Lipzen A."/>
            <person name="Mereny Z."/>
            <person name="Hegedus B."/>
            <person name="Baldrian P."/>
            <person name="Stursova M."/>
            <person name="Weitz H."/>
            <person name="Taylor A."/>
            <person name="Grigoriev I.V."/>
            <person name="Nagy L.G."/>
            <person name="Martin F."/>
            <person name="Kauserud H."/>
        </authorList>
    </citation>
    <scope>NUCLEOTIDE SEQUENCE</scope>
    <source>
        <strain evidence="1">CBHHK200</strain>
    </source>
</reference>
<evidence type="ECO:0000313" key="2">
    <source>
        <dbReference type="Proteomes" id="UP001218188"/>
    </source>
</evidence>
<comment type="caution">
    <text evidence="1">The sequence shown here is derived from an EMBL/GenBank/DDBJ whole genome shotgun (WGS) entry which is preliminary data.</text>
</comment>
<gene>
    <name evidence="1" type="ORF">C8F04DRAFT_1189928</name>
</gene>
<dbReference type="EMBL" id="JARJCM010000129">
    <property type="protein sequence ID" value="KAJ7027119.1"/>
    <property type="molecule type" value="Genomic_DNA"/>
</dbReference>
<dbReference type="AlphaFoldDB" id="A0AAD6SGG5"/>
<sequence>MDMDVAYLNSGHFLEEIPLGPGKKPWRAVPAVAVLACPGLRLTQGIDIVVYSVFTMVILTQGALDRVVAAYSHRSTAQRQHSTHGRIVGLLDVRYYLSRIAFQPRHPTLEMAPPLGMNCPSCNNWLVPRLTKSGLAPHLSMSAGVALQITKIQAPPSSGGCCLRRPREVFNNLVESPGSSSRRSFRP</sequence>
<evidence type="ECO:0000313" key="1">
    <source>
        <dbReference type="EMBL" id="KAJ7027119.1"/>
    </source>
</evidence>
<accession>A0AAD6SGG5</accession>
<protein>
    <submittedName>
        <fullName evidence="1">Uncharacterized protein</fullName>
    </submittedName>
</protein>